<accession>A0AAE0QZQ4</accession>
<dbReference type="Gene3D" id="1.10.10.10">
    <property type="entry name" value="Winged helix-like DNA-binding domain superfamily/Winged helix DNA-binding domain"/>
    <property type="match status" value="1"/>
</dbReference>
<dbReference type="AlphaFoldDB" id="A0AAE0QZQ4"/>
<proteinExistence type="predicted"/>
<evidence type="ECO:0000313" key="1">
    <source>
        <dbReference type="EMBL" id="KAK3537243.1"/>
    </source>
</evidence>
<reference evidence="1" key="1">
    <citation type="submission" date="2023-06" db="EMBL/GenBank/DDBJ databases">
        <title>Male Hemibagrus guttatus genome.</title>
        <authorList>
            <person name="Bian C."/>
        </authorList>
    </citation>
    <scope>NUCLEOTIDE SEQUENCE</scope>
    <source>
        <strain evidence="1">Male_cb2023</strain>
        <tissue evidence="1">Muscle</tissue>
    </source>
</reference>
<protein>
    <recommendedName>
        <fullName evidence="3">Reverse transcriptase domain-containing protein</fullName>
    </recommendedName>
</protein>
<evidence type="ECO:0008006" key="3">
    <source>
        <dbReference type="Google" id="ProtNLM"/>
    </source>
</evidence>
<gene>
    <name evidence="1" type="ORF">QTP70_004665</name>
</gene>
<comment type="caution">
    <text evidence="1">The sequence shown here is derived from an EMBL/GenBank/DDBJ whole genome shotgun (WGS) entry which is preliminary data.</text>
</comment>
<dbReference type="PANTHER" id="PTHR47510:SF3">
    <property type="entry name" value="ENDO_EXONUCLEASE_PHOSPHATASE DOMAIN-CONTAINING PROTEIN"/>
    <property type="match status" value="1"/>
</dbReference>
<dbReference type="EMBL" id="JAUCMX010000008">
    <property type="protein sequence ID" value="KAK3537243.1"/>
    <property type="molecule type" value="Genomic_DNA"/>
</dbReference>
<organism evidence="1 2">
    <name type="scientific">Hemibagrus guttatus</name>
    <dbReference type="NCBI Taxonomy" id="175788"/>
    <lineage>
        <taxon>Eukaryota</taxon>
        <taxon>Metazoa</taxon>
        <taxon>Chordata</taxon>
        <taxon>Craniata</taxon>
        <taxon>Vertebrata</taxon>
        <taxon>Euteleostomi</taxon>
        <taxon>Actinopterygii</taxon>
        <taxon>Neopterygii</taxon>
        <taxon>Teleostei</taxon>
        <taxon>Ostariophysi</taxon>
        <taxon>Siluriformes</taxon>
        <taxon>Bagridae</taxon>
        <taxon>Hemibagrus</taxon>
    </lineage>
</organism>
<keyword evidence="2" id="KW-1185">Reference proteome</keyword>
<evidence type="ECO:0000313" key="2">
    <source>
        <dbReference type="Proteomes" id="UP001274896"/>
    </source>
</evidence>
<sequence length="212" mass="24312">MPKKSTMSCLNNYRPVTLTPIIMKCFERLITRHIKILLPPSLDHLHFAYCPNCSKDDDDIAITLYLDLTNLDRKDSCVQMMFIDFSLAFTTIIPQHLIEKLSLLGPNTSLYNRILNFLTGRPQDYTLNTCTALYKLIHTVGYCGSAEEIINNDQGLWMYWPKYKRHLSTTSNSQTPNSTMAKTKELSKDTRNKIVDLHQAGKTESAIVEVYL</sequence>
<name>A0AAE0QZQ4_9TELE</name>
<dbReference type="Proteomes" id="UP001274896">
    <property type="component" value="Unassembled WGS sequence"/>
</dbReference>
<dbReference type="InterPro" id="IPR036388">
    <property type="entry name" value="WH-like_DNA-bd_sf"/>
</dbReference>
<dbReference type="PANTHER" id="PTHR47510">
    <property type="entry name" value="REVERSE TRANSCRIPTASE DOMAIN-CONTAINING PROTEIN"/>
    <property type="match status" value="1"/>
</dbReference>